<dbReference type="OrthoDB" id="6777687at2759"/>
<evidence type="ECO:0000256" key="1">
    <source>
        <dbReference type="SAM" id="Phobius"/>
    </source>
</evidence>
<dbReference type="Proteomes" id="UP000475862">
    <property type="component" value="Unassembled WGS sequence"/>
</dbReference>
<evidence type="ECO:0000313" key="2">
    <source>
        <dbReference type="EMBL" id="KAE9522576.1"/>
    </source>
</evidence>
<dbReference type="AlphaFoldDB" id="A0A6G0SW27"/>
<sequence>MGKLAQSGPNYRLSIKILIVYDLRCIYRHDNWLIFIVYQWRNQEFFMGGVQQNKPSKFANIDISHKEKSKANEANELRQHIIKYKSFLCVLLSYISRFEPFFFEFSRQEDYDQLGSFWCFTHSSKGKLLDQQINKFKNVFASDHKDLTNITTELNKYTKNTKNNIKLLKDSFSKFINEENINNLQEKTNQENMVQGIQEIIYNLISAILKITNNERDTNIYLHCKLHKIPARIIKSKILYNDLTKLKRAIERDGYELTIPLEHFHTYYNLPITECQFSKSKILIKIKIPIQEKSAKWTLYQYIPTHFKFHESICIIYSEKTYIAINSINGEHRIISGIGLQHCDPPNTDLCYIPKFSSDITLSPKCVEAIFKNKKLDIINQYCYFQCIKQYDDDSIIIKQIGINTYAITNPQPTLSIKKEILNITKTEELKLNYNHPGLIKITFPCNYELLRNDIILIPKMYPCETNNLNTYSVKRVLPVSWTKIKSLKINHENKKESISFSNLTEILNQNWIEEIPNFHVTKQIQDPEKYFNDIILKKMPQPLIDDFLGDIIYFTWLSGLTIIIGFIGYKIYPAIIKIDMLTVPPPIPQR</sequence>
<keyword evidence="3" id="KW-1185">Reference proteome</keyword>
<evidence type="ECO:0000313" key="3">
    <source>
        <dbReference type="Proteomes" id="UP000475862"/>
    </source>
</evidence>
<keyword evidence="1" id="KW-1133">Transmembrane helix</keyword>
<name>A0A6G0SW27_APHGL</name>
<proteinExistence type="predicted"/>
<comment type="caution">
    <text evidence="2">The sequence shown here is derived from an EMBL/GenBank/DDBJ whole genome shotgun (WGS) entry which is preliminary data.</text>
</comment>
<keyword evidence="1" id="KW-0812">Transmembrane</keyword>
<dbReference type="EMBL" id="VYZN01000949">
    <property type="protein sequence ID" value="KAE9522576.1"/>
    <property type="molecule type" value="Genomic_DNA"/>
</dbReference>
<protein>
    <submittedName>
        <fullName evidence="2">Uncharacterized protein</fullName>
    </submittedName>
</protein>
<feature type="transmembrane region" description="Helical" evidence="1">
    <location>
        <begin position="552"/>
        <end position="573"/>
    </location>
</feature>
<organism evidence="2 3">
    <name type="scientific">Aphis glycines</name>
    <name type="common">Soybean aphid</name>
    <dbReference type="NCBI Taxonomy" id="307491"/>
    <lineage>
        <taxon>Eukaryota</taxon>
        <taxon>Metazoa</taxon>
        <taxon>Ecdysozoa</taxon>
        <taxon>Arthropoda</taxon>
        <taxon>Hexapoda</taxon>
        <taxon>Insecta</taxon>
        <taxon>Pterygota</taxon>
        <taxon>Neoptera</taxon>
        <taxon>Paraneoptera</taxon>
        <taxon>Hemiptera</taxon>
        <taxon>Sternorrhyncha</taxon>
        <taxon>Aphidomorpha</taxon>
        <taxon>Aphidoidea</taxon>
        <taxon>Aphididae</taxon>
        <taxon>Aphidini</taxon>
        <taxon>Aphis</taxon>
        <taxon>Aphis</taxon>
    </lineage>
</organism>
<keyword evidence="1" id="KW-0472">Membrane</keyword>
<accession>A0A6G0SW27</accession>
<gene>
    <name evidence="2" type="ORF">AGLY_016998</name>
</gene>
<reference evidence="2 3" key="1">
    <citation type="submission" date="2019-08" db="EMBL/GenBank/DDBJ databases">
        <title>The genome of the soybean aphid Biotype 1, its phylome, world population structure and adaptation to the North American continent.</title>
        <authorList>
            <person name="Giordano R."/>
            <person name="Donthu R.K."/>
            <person name="Hernandez A.G."/>
            <person name="Wright C.L."/>
            <person name="Zimin A.V."/>
        </authorList>
    </citation>
    <scope>NUCLEOTIDE SEQUENCE [LARGE SCALE GENOMIC DNA]</scope>
    <source>
        <tissue evidence="2">Whole aphids</tissue>
    </source>
</reference>